<keyword evidence="3" id="KW-1185">Reference proteome</keyword>
<sequence>MMVQAPEDMGEDSAAPNDSHSIPIITQPSSSKPQKKQSRRKQRKDSGPTEPILDEYSEKVLIWRESKEFIRYAQAKEIATSKVESSNDVSLGAQEDASKQGRKIADLDSDEEVTLIDETHERNNEEMLFDVQDDLQSEEVVAKKEVAEKEVSATDPVTTAGEVVTTANVEVTTASAPTITIDELTLAQTLIEIKVAKPKAVTNAATITTTTRPKTKGVVVQELSEFKTTSNTFIDSQFTGLKDKGALALMEVEKDDDQEEAEMKKHIDIVKDDEVTIDAIPLATKPPMIVEYKIVKEGKFRYFQLIRADGSLKRYLSMIKMLQNIDREDLETL</sequence>
<reference evidence="2" key="2">
    <citation type="submission" date="2022-01" db="EMBL/GenBank/DDBJ databases">
        <authorList>
            <person name="Yamashiro T."/>
            <person name="Shiraishi A."/>
            <person name="Satake H."/>
            <person name="Nakayama K."/>
        </authorList>
    </citation>
    <scope>NUCLEOTIDE SEQUENCE</scope>
</reference>
<evidence type="ECO:0000256" key="1">
    <source>
        <dbReference type="SAM" id="MobiDB-lite"/>
    </source>
</evidence>
<name>A0ABQ4WBB6_9ASTR</name>
<dbReference type="Proteomes" id="UP001151760">
    <property type="component" value="Unassembled WGS sequence"/>
</dbReference>
<evidence type="ECO:0000313" key="2">
    <source>
        <dbReference type="EMBL" id="GJS50137.1"/>
    </source>
</evidence>
<protein>
    <submittedName>
        <fullName evidence="2">Uncharacterized protein</fullName>
    </submittedName>
</protein>
<reference evidence="2" key="1">
    <citation type="journal article" date="2022" name="Int. J. Mol. Sci.">
        <title>Draft Genome of Tanacetum Coccineum: Genomic Comparison of Closely Related Tanacetum-Family Plants.</title>
        <authorList>
            <person name="Yamashiro T."/>
            <person name="Shiraishi A."/>
            <person name="Nakayama K."/>
            <person name="Satake H."/>
        </authorList>
    </citation>
    <scope>NUCLEOTIDE SEQUENCE</scope>
</reference>
<gene>
    <name evidence="2" type="ORF">Tco_0600258</name>
</gene>
<feature type="compositionally biased region" description="Polar residues" evidence="1">
    <location>
        <begin position="16"/>
        <end position="26"/>
    </location>
</feature>
<feature type="compositionally biased region" description="Basic residues" evidence="1">
    <location>
        <begin position="33"/>
        <end position="43"/>
    </location>
</feature>
<evidence type="ECO:0000313" key="3">
    <source>
        <dbReference type="Proteomes" id="UP001151760"/>
    </source>
</evidence>
<accession>A0ABQ4WBB6</accession>
<organism evidence="2 3">
    <name type="scientific">Tanacetum coccineum</name>
    <dbReference type="NCBI Taxonomy" id="301880"/>
    <lineage>
        <taxon>Eukaryota</taxon>
        <taxon>Viridiplantae</taxon>
        <taxon>Streptophyta</taxon>
        <taxon>Embryophyta</taxon>
        <taxon>Tracheophyta</taxon>
        <taxon>Spermatophyta</taxon>
        <taxon>Magnoliopsida</taxon>
        <taxon>eudicotyledons</taxon>
        <taxon>Gunneridae</taxon>
        <taxon>Pentapetalae</taxon>
        <taxon>asterids</taxon>
        <taxon>campanulids</taxon>
        <taxon>Asterales</taxon>
        <taxon>Asteraceae</taxon>
        <taxon>Asteroideae</taxon>
        <taxon>Anthemideae</taxon>
        <taxon>Anthemidinae</taxon>
        <taxon>Tanacetum</taxon>
    </lineage>
</organism>
<proteinExistence type="predicted"/>
<feature type="region of interest" description="Disordered" evidence="1">
    <location>
        <begin position="81"/>
        <end position="103"/>
    </location>
</feature>
<dbReference type="EMBL" id="BQNB010008494">
    <property type="protein sequence ID" value="GJS50137.1"/>
    <property type="molecule type" value="Genomic_DNA"/>
</dbReference>
<comment type="caution">
    <text evidence="2">The sequence shown here is derived from an EMBL/GenBank/DDBJ whole genome shotgun (WGS) entry which is preliminary data.</text>
</comment>
<feature type="region of interest" description="Disordered" evidence="1">
    <location>
        <begin position="1"/>
        <end position="57"/>
    </location>
</feature>